<evidence type="ECO:0000259" key="3">
    <source>
        <dbReference type="Pfam" id="PF02397"/>
    </source>
</evidence>
<feature type="transmembrane region" description="Helical" evidence="2">
    <location>
        <begin position="114"/>
        <end position="137"/>
    </location>
</feature>
<dbReference type="Pfam" id="PF13727">
    <property type="entry name" value="CoA_binding_3"/>
    <property type="match status" value="1"/>
</dbReference>
<evidence type="ECO:0000256" key="2">
    <source>
        <dbReference type="SAM" id="Phobius"/>
    </source>
</evidence>
<dbReference type="Proteomes" id="UP000547674">
    <property type="component" value="Unassembled WGS sequence"/>
</dbReference>
<dbReference type="InterPro" id="IPR029044">
    <property type="entry name" value="Nucleotide-diphossugar_trans"/>
</dbReference>
<evidence type="ECO:0000313" key="4">
    <source>
        <dbReference type="EMBL" id="NNF06714.1"/>
    </source>
</evidence>
<evidence type="ECO:0000313" key="5">
    <source>
        <dbReference type="Proteomes" id="UP000547674"/>
    </source>
</evidence>
<feature type="domain" description="Bacterial sugar transferase" evidence="3">
    <location>
        <begin position="400"/>
        <end position="480"/>
    </location>
</feature>
<keyword evidence="2" id="KW-0812">Transmembrane</keyword>
<dbReference type="Pfam" id="PF02397">
    <property type="entry name" value="Bac_transf"/>
    <property type="match status" value="1"/>
</dbReference>
<keyword evidence="2" id="KW-0472">Membrane</keyword>
<feature type="region of interest" description="Disordered" evidence="1">
    <location>
        <begin position="485"/>
        <end position="524"/>
    </location>
</feature>
<feature type="transmembrane region" description="Helical" evidence="2">
    <location>
        <begin position="343"/>
        <end position="366"/>
    </location>
</feature>
<keyword evidence="2" id="KW-1133">Transmembrane helix</keyword>
<name>A0A7Y2EBB3_UNCEI</name>
<organism evidence="4 5">
    <name type="scientific">Eiseniibacteriota bacterium</name>
    <dbReference type="NCBI Taxonomy" id="2212470"/>
    <lineage>
        <taxon>Bacteria</taxon>
        <taxon>Candidatus Eiseniibacteriota</taxon>
    </lineage>
</organism>
<sequence length="524" mass="59388">MDERYFLYFEDVDWCTRMQARGWTVHYVPQSTMTHHWQRASSQFSSSARTHLRSGLRFYERWGSFLYVLRQYRQTWTKMGLFLFDIMAITGSFLLAFLMRRQLAGLLEKPVWPLSYYGGFIVFSLLVFLGSFAANRLYREVRSGDWVDVFFRVFRAATIGSLLVMAGTFILDMQGFSRVLVLAVWPLSAVLAFLGRRILYASFLKARRERLNLRRVALLGTGETLDGLEQLMRQDLDLGWEPVRMRRAEITDERPADFLLKRLSSERVSDVVLTPEFFPEGSGDFGERMLPLRRAGIRVRVLSSFLASMPPRARLEPVGDMSWLSFERPNLKPAGFSKRSFDLIAATLLTVVGLVPVLLLALGRLLRRRPFLEPKGEFVGRWGETFTSRGIAGGGLLQGYPRLGSVFRGTCSLVGPRPLRPGEPTPGGEAWERVREHHRPGWLGPWTLTPVLTPNEEMQQELRYLEQWSPEGDLKLLVRVALNHSNGGSGRGTPTPATHTSDPKGAESAGITTGGSRLVGHEWS</sequence>
<dbReference type="SUPFAM" id="SSF53448">
    <property type="entry name" value="Nucleotide-diphospho-sugar transferases"/>
    <property type="match status" value="1"/>
</dbReference>
<dbReference type="AlphaFoldDB" id="A0A7Y2EBB3"/>
<gene>
    <name evidence="4" type="ORF">HKN21_08135</name>
</gene>
<protein>
    <recommendedName>
        <fullName evidence="3">Bacterial sugar transferase domain-containing protein</fullName>
    </recommendedName>
</protein>
<dbReference type="EMBL" id="JABDJR010000319">
    <property type="protein sequence ID" value="NNF06714.1"/>
    <property type="molecule type" value="Genomic_DNA"/>
</dbReference>
<reference evidence="4 5" key="1">
    <citation type="submission" date="2020-03" db="EMBL/GenBank/DDBJ databases">
        <title>Metabolic flexibility allows generalist bacteria to become dominant in a frequently disturbed ecosystem.</title>
        <authorList>
            <person name="Chen Y.-J."/>
            <person name="Leung P.M."/>
            <person name="Bay S.K."/>
            <person name="Hugenholtz P."/>
            <person name="Kessler A.J."/>
            <person name="Shelley G."/>
            <person name="Waite D.W."/>
            <person name="Cook P.L."/>
            <person name="Greening C."/>
        </authorList>
    </citation>
    <scope>NUCLEOTIDE SEQUENCE [LARGE SCALE GENOMIC DNA]</scope>
    <source>
        <strain evidence="4">SS_bin_28</strain>
    </source>
</reference>
<dbReference type="PANTHER" id="PTHR43179">
    <property type="entry name" value="RHAMNOSYLTRANSFERASE WBBL"/>
    <property type="match status" value="1"/>
</dbReference>
<dbReference type="InterPro" id="IPR003362">
    <property type="entry name" value="Bact_transf"/>
</dbReference>
<feature type="transmembrane region" description="Helical" evidence="2">
    <location>
        <begin position="79"/>
        <end position="99"/>
    </location>
</feature>
<evidence type="ECO:0000256" key="1">
    <source>
        <dbReference type="SAM" id="MobiDB-lite"/>
    </source>
</evidence>
<feature type="transmembrane region" description="Helical" evidence="2">
    <location>
        <begin position="149"/>
        <end position="171"/>
    </location>
</feature>
<accession>A0A7Y2EBB3</accession>
<dbReference type="Gene3D" id="3.90.550.10">
    <property type="entry name" value="Spore Coat Polysaccharide Biosynthesis Protein SpsA, Chain A"/>
    <property type="match status" value="1"/>
</dbReference>
<dbReference type="PANTHER" id="PTHR43179:SF7">
    <property type="entry name" value="RHAMNOSYLTRANSFERASE WBBL"/>
    <property type="match status" value="1"/>
</dbReference>
<feature type="non-terminal residue" evidence="4">
    <location>
        <position position="1"/>
    </location>
</feature>
<proteinExistence type="predicted"/>
<comment type="caution">
    <text evidence="4">The sequence shown here is derived from an EMBL/GenBank/DDBJ whole genome shotgun (WGS) entry which is preliminary data.</text>
</comment>
<feature type="transmembrane region" description="Helical" evidence="2">
    <location>
        <begin position="183"/>
        <end position="204"/>
    </location>
</feature>